<dbReference type="Proteomes" id="UP000245683">
    <property type="component" value="Unassembled WGS sequence"/>
</dbReference>
<evidence type="ECO:0000313" key="3">
    <source>
        <dbReference type="Proteomes" id="UP000245683"/>
    </source>
</evidence>
<dbReference type="AlphaFoldDB" id="A0A317K8N5"/>
<accession>A0A317K8N5</accession>
<dbReference type="EMBL" id="QGSV01000132">
    <property type="protein sequence ID" value="PWU49587.1"/>
    <property type="molecule type" value="Genomic_DNA"/>
</dbReference>
<proteinExistence type="predicted"/>
<feature type="compositionally biased region" description="Basic and acidic residues" evidence="1">
    <location>
        <begin position="7"/>
        <end position="26"/>
    </location>
</feature>
<reference evidence="3" key="1">
    <citation type="submission" date="2018-05" db="EMBL/GenBank/DDBJ databases">
        <title>Micromonospora globispora sp. nov. and Micromonospora rugosa sp. nov., isolated from marine sediment.</title>
        <authorList>
            <person name="Carro L."/>
            <person name="Aysel V."/>
            <person name="Cetin D."/>
            <person name="Igual J.M."/>
            <person name="Klenk H.-P."/>
            <person name="Trujillo M.E."/>
            <person name="Sahin N."/>
        </authorList>
    </citation>
    <scope>NUCLEOTIDE SEQUENCE [LARGE SCALE GENOMIC DNA]</scope>
    <source>
        <strain evidence="3">S2904</strain>
    </source>
</reference>
<comment type="caution">
    <text evidence="2">The sequence shown here is derived from an EMBL/GenBank/DDBJ whole genome shotgun (WGS) entry which is preliminary data.</text>
</comment>
<evidence type="ECO:0000256" key="1">
    <source>
        <dbReference type="SAM" id="MobiDB-lite"/>
    </source>
</evidence>
<organism evidence="2 3">
    <name type="scientific">Micromonospora globispora</name>
    <dbReference type="NCBI Taxonomy" id="1450148"/>
    <lineage>
        <taxon>Bacteria</taxon>
        <taxon>Bacillati</taxon>
        <taxon>Actinomycetota</taxon>
        <taxon>Actinomycetes</taxon>
        <taxon>Micromonosporales</taxon>
        <taxon>Micromonosporaceae</taxon>
        <taxon>Micromonospora</taxon>
    </lineage>
</organism>
<gene>
    <name evidence="2" type="ORF">DLJ46_09105</name>
</gene>
<feature type="region of interest" description="Disordered" evidence="1">
    <location>
        <begin position="1"/>
        <end position="45"/>
    </location>
</feature>
<evidence type="ECO:0000313" key="2">
    <source>
        <dbReference type="EMBL" id="PWU49587.1"/>
    </source>
</evidence>
<keyword evidence="3" id="KW-1185">Reference proteome</keyword>
<name>A0A317K8N5_9ACTN</name>
<protein>
    <submittedName>
        <fullName evidence="2">Uncharacterized protein</fullName>
    </submittedName>
</protein>
<sequence length="66" mass="7504">MAPARPEGPDRSVEQERLGLRVEHRQASRAGRLGPAERSTSTPREMSLATISPLYQYVDHWLDRMS</sequence>